<feature type="domain" description="DSBA-like thioredoxin" evidence="1">
    <location>
        <begin position="4"/>
        <end position="189"/>
    </location>
</feature>
<evidence type="ECO:0000259" key="1">
    <source>
        <dbReference type="Pfam" id="PF01323"/>
    </source>
</evidence>
<protein>
    <recommendedName>
        <fullName evidence="1">DSBA-like thioredoxin domain-containing protein</fullName>
    </recommendedName>
</protein>
<dbReference type="GO" id="GO:0016491">
    <property type="term" value="F:oxidoreductase activity"/>
    <property type="evidence" value="ECO:0007669"/>
    <property type="project" value="InterPro"/>
</dbReference>
<sequence>MRRITEESDVEFVVTWHPYFLDAGLPQTGMTKRDYYQVKGLTEAKMTGMSRKMSKLFEVEGLTYTLDGNIGSTFDSHRLAEWALTTYGAKIQDKLVEAMFRKYFSEAQSPADLSALLAAAEEAGIDWDAAKQFLTSESARQRTFEIAQNFMVATGVPHYFMELEGAASEEPKGGVVQVPGAQDEQTFYHVLSSLIRKAEQRTSASSMAKL</sequence>
<dbReference type="InterPro" id="IPR001853">
    <property type="entry name" value="DSBA-like_thioredoxin_dom"/>
</dbReference>
<dbReference type="Pfam" id="PF01323">
    <property type="entry name" value="DSBA"/>
    <property type="match status" value="1"/>
</dbReference>
<dbReference type="InterPro" id="IPR036249">
    <property type="entry name" value="Thioredoxin-like_sf"/>
</dbReference>
<name>A0A7S1A1G3_NOCSC</name>
<reference evidence="2" key="1">
    <citation type="submission" date="2021-01" db="EMBL/GenBank/DDBJ databases">
        <authorList>
            <person name="Corre E."/>
            <person name="Pelletier E."/>
            <person name="Niang G."/>
            <person name="Scheremetjew M."/>
            <person name="Finn R."/>
            <person name="Kale V."/>
            <person name="Holt S."/>
            <person name="Cochrane G."/>
            <person name="Meng A."/>
            <person name="Brown T."/>
            <person name="Cohen L."/>
        </authorList>
    </citation>
    <scope>NUCLEOTIDE SEQUENCE</scope>
</reference>
<gene>
    <name evidence="2" type="ORF">NSCI0253_LOCUS13785</name>
</gene>
<proteinExistence type="predicted"/>
<dbReference type="SUPFAM" id="SSF52833">
    <property type="entry name" value="Thioredoxin-like"/>
    <property type="match status" value="1"/>
</dbReference>
<dbReference type="EMBL" id="HBFQ01019650">
    <property type="protein sequence ID" value="CAD8839437.1"/>
    <property type="molecule type" value="Transcribed_RNA"/>
</dbReference>
<organism evidence="2">
    <name type="scientific">Noctiluca scintillans</name>
    <name type="common">Sea sparkle</name>
    <name type="synonym">Red tide dinoflagellate</name>
    <dbReference type="NCBI Taxonomy" id="2966"/>
    <lineage>
        <taxon>Eukaryota</taxon>
        <taxon>Sar</taxon>
        <taxon>Alveolata</taxon>
        <taxon>Dinophyceae</taxon>
        <taxon>Noctilucales</taxon>
        <taxon>Noctilucaceae</taxon>
        <taxon>Noctiluca</taxon>
    </lineage>
</organism>
<dbReference type="PANTHER" id="PTHR13887:SF41">
    <property type="entry name" value="THIOREDOXIN SUPERFAMILY PROTEIN"/>
    <property type="match status" value="1"/>
</dbReference>
<accession>A0A7S1A1G3</accession>
<dbReference type="AlphaFoldDB" id="A0A7S1A1G3"/>
<dbReference type="PANTHER" id="PTHR13887">
    <property type="entry name" value="GLUTATHIONE S-TRANSFERASE KAPPA"/>
    <property type="match status" value="1"/>
</dbReference>
<dbReference type="Gene3D" id="3.40.30.10">
    <property type="entry name" value="Glutaredoxin"/>
    <property type="match status" value="1"/>
</dbReference>
<evidence type="ECO:0000313" key="2">
    <source>
        <dbReference type="EMBL" id="CAD8839437.1"/>
    </source>
</evidence>